<dbReference type="Pfam" id="PF01555">
    <property type="entry name" value="N6_N4_Mtase"/>
    <property type="match status" value="1"/>
</dbReference>
<evidence type="ECO:0000256" key="1">
    <source>
        <dbReference type="ARBA" id="ARBA00006594"/>
    </source>
</evidence>
<evidence type="ECO:0000259" key="5">
    <source>
        <dbReference type="Pfam" id="PF01555"/>
    </source>
</evidence>
<feature type="domain" description="DNA methylase N-4/N-6" evidence="5">
    <location>
        <begin position="23"/>
        <end position="239"/>
    </location>
</feature>
<evidence type="ECO:0000256" key="2">
    <source>
        <dbReference type="ARBA" id="ARBA00022603"/>
    </source>
</evidence>
<dbReference type="EMBL" id="MT939242">
    <property type="protein sequence ID" value="QOI68860.1"/>
    <property type="molecule type" value="Genomic_DNA"/>
</dbReference>
<dbReference type="Gene3D" id="3.40.50.150">
    <property type="entry name" value="Vaccinia Virus protein VP39"/>
    <property type="match status" value="1"/>
</dbReference>
<dbReference type="Proteomes" id="UP000593991">
    <property type="component" value="Segment"/>
</dbReference>
<name>A0A7L8ZJG8_9CAUD</name>
<keyword evidence="2 6" id="KW-0489">Methyltransferase</keyword>
<dbReference type="PANTHER" id="PTHR13370">
    <property type="entry name" value="RNA METHYLASE-RELATED"/>
    <property type="match status" value="1"/>
</dbReference>
<dbReference type="PANTHER" id="PTHR13370:SF3">
    <property type="entry name" value="TRNA (GUANINE(10)-N2)-METHYLTRANSFERASE HOMOLOG"/>
    <property type="match status" value="1"/>
</dbReference>
<dbReference type="SUPFAM" id="SSF53335">
    <property type="entry name" value="S-adenosyl-L-methionine-dependent methyltransferases"/>
    <property type="match status" value="1"/>
</dbReference>
<keyword evidence="3" id="KW-0808">Transferase</keyword>
<dbReference type="GO" id="GO:0032259">
    <property type="term" value="P:methylation"/>
    <property type="evidence" value="ECO:0007669"/>
    <property type="project" value="UniProtKB-KW"/>
</dbReference>
<evidence type="ECO:0000313" key="6">
    <source>
        <dbReference type="EMBL" id="QOI68860.1"/>
    </source>
</evidence>
<dbReference type="PROSITE" id="PS00092">
    <property type="entry name" value="N6_MTASE"/>
    <property type="match status" value="1"/>
</dbReference>
<dbReference type="GO" id="GO:0008170">
    <property type="term" value="F:N-methyltransferase activity"/>
    <property type="evidence" value="ECO:0007669"/>
    <property type="project" value="InterPro"/>
</dbReference>
<protein>
    <submittedName>
        <fullName evidence="6">DNA methylase</fullName>
    </submittedName>
</protein>
<dbReference type="InterPro" id="IPR001091">
    <property type="entry name" value="RM_Methyltransferase"/>
</dbReference>
<accession>A0A7L8ZJG8</accession>
<dbReference type="PRINTS" id="PR00508">
    <property type="entry name" value="S21N4MTFRASE"/>
</dbReference>
<keyword evidence="7" id="KW-1185">Reference proteome</keyword>
<dbReference type="GO" id="GO:0009007">
    <property type="term" value="F:site-specific DNA-methyltransferase (adenine-specific) activity"/>
    <property type="evidence" value="ECO:0007669"/>
    <property type="project" value="TreeGrafter"/>
</dbReference>
<feature type="region of interest" description="Disordered" evidence="4">
    <location>
        <begin position="155"/>
        <end position="181"/>
    </location>
</feature>
<evidence type="ECO:0000256" key="4">
    <source>
        <dbReference type="SAM" id="MobiDB-lite"/>
    </source>
</evidence>
<evidence type="ECO:0000256" key="3">
    <source>
        <dbReference type="ARBA" id="ARBA00022679"/>
    </source>
</evidence>
<dbReference type="InterPro" id="IPR002052">
    <property type="entry name" value="DNA_methylase_N6_adenine_CS"/>
</dbReference>
<dbReference type="InterPro" id="IPR002941">
    <property type="entry name" value="DNA_methylase_N4/N6"/>
</dbReference>
<gene>
    <name evidence="6" type="ORF">phi9184_ORF041</name>
</gene>
<evidence type="ECO:0000313" key="7">
    <source>
        <dbReference type="Proteomes" id="UP000593991"/>
    </source>
</evidence>
<dbReference type="GO" id="GO:0003677">
    <property type="term" value="F:DNA binding"/>
    <property type="evidence" value="ECO:0007669"/>
    <property type="project" value="InterPro"/>
</dbReference>
<dbReference type="InterPro" id="IPR029063">
    <property type="entry name" value="SAM-dependent_MTases_sf"/>
</dbReference>
<sequence length="246" mass="29032">MIDLYNAEALELMDKLIEKGIKVDMVLTDPPYGILNKKTYGWDDVIDFKEMWSRLDKLTHDNTPIILFGRQPFTSYLNLSNIENFRYEIIWEKEKGMDFLHANKKPLNNHENISVFYKKLPYYNPQKDVGEPYIRSPYEYKTTSTLYENKLSKPMVHNHGERHPKTVRKYNTPTRNGRFHPTQKPVDLLEWLIKSYSKQGDTILDFTMGSGSTGVACKNTNRNFIGIERDQEYYDIAKKRMKEEAK</sequence>
<proteinExistence type="inferred from homology"/>
<comment type="similarity">
    <text evidence="1">Belongs to the N(4)/N(6)-methyltransferase family.</text>
</comment>
<organism evidence="6 7">
    <name type="scientific">Enterococcus phage 9184</name>
    <dbReference type="NCBI Taxonomy" id="2763103"/>
    <lineage>
        <taxon>Viruses</taxon>
        <taxon>Duplodnaviria</taxon>
        <taxon>Heunggongvirae</taxon>
        <taxon>Uroviricota</taxon>
        <taxon>Caudoviricetes</taxon>
        <taxon>Thiercelinvirus</taxon>
        <taxon>Thiercelinvirus v9184</taxon>
    </lineage>
</organism>
<reference evidence="6 7" key="1">
    <citation type="submission" date="2020-08" db="EMBL/GenBank/DDBJ databases">
        <authorList>
            <person name="Canfield G.S."/>
            <person name="Duerkop B.A."/>
        </authorList>
    </citation>
    <scope>NUCLEOTIDE SEQUENCE [LARGE SCALE GENOMIC DNA]</scope>
</reference>